<evidence type="ECO:0000256" key="1">
    <source>
        <dbReference type="SAM" id="Phobius"/>
    </source>
</evidence>
<reference evidence="2" key="1">
    <citation type="submission" date="2023-03" db="EMBL/GenBank/DDBJ databases">
        <title>Chromosome-level genomes of two armyworms, Mythimna separata and Mythimna loreyi, provide insights into the biosynthesis and reception of sex pheromones.</title>
        <authorList>
            <person name="Zhao H."/>
        </authorList>
    </citation>
    <scope>NUCLEOTIDE SEQUENCE</scope>
    <source>
        <strain evidence="2">BeijingLab</strain>
        <tissue evidence="2">Pupa</tissue>
    </source>
</reference>
<accession>A0AAD7YRS8</accession>
<dbReference type="EMBL" id="JARGEI010000009">
    <property type="protein sequence ID" value="KAJ8726467.1"/>
    <property type="molecule type" value="Genomic_DNA"/>
</dbReference>
<dbReference type="Proteomes" id="UP001231518">
    <property type="component" value="Chromosome 10"/>
</dbReference>
<proteinExistence type="predicted"/>
<evidence type="ECO:0000313" key="2">
    <source>
        <dbReference type="EMBL" id="KAJ8726467.1"/>
    </source>
</evidence>
<sequence length="154" mass="17552">MSDRECDITVILGVLVVFALPLTVLVPGFSVWDVVPKVRISRLHILSQDLTWPQLNAALISLLTLFFCLYLEIRKRKLDDMVEKVLTVSQATDSTMEVEKDRQTNAVRVCVDLLDASAEHYENLVLLRDELRKREKLKKQHPPVIVPSSSLTNQ</sequence>
<organism evidence="2 3">
    <name type="scientific">Mythimna separata</name>
    <name type="common">Oriental armyworm</name>
    <name type="synonym">Pseudaletia separata</name>
    <dbReference type="NCBI Taxonomy" id="271217"/>
    <lineage>
        <taxon>Eukaryota</taxon>
        <taxon>Metazoa</taxon>
        <taxon>Ecdysozoa</taxon>
        <taxon>Arthropoda</taxon>
        <taxon>Hexapoda</taxon>
        <taxon>Insecta</taxon>
        <taxon>Pterygota</taxon>
        <taxon>Neoptera</taxon>
        <taxon>Endopterygota</taxon>
        <taxon>Lepidoptera</taxon>
        <taxon>Glossata</taxon>
        <taxon>Ditrysia</taxon>
        <taxon>Noctuoidea</taxon>
        <taxon>Noctuidae</taxon>
        <taxon>Noctuinae</taxon>
        <taxon>Hadenini</taxon>
        <taxon>Mythimna</taxon>
    </lineage>
</organism>
<feature type="transmembrane region" description="Helical" evidence="1">
    <location>
        <begin position="52"/>
        <end position="71"/>
    </location>
</feature>
<keyword evidence="1" id="KW-1133">Transmembrane helix</keyword>
<protein>
    <submittedName>
        <fullName evidence="2">Uncharacterized protein</fullName>
    </submittedName>
</protein>
<keyword evidence="1" id="KW-0812">Transmembrane</keyword>
<dbReference type="AlphaFoldDB" id="A0AAD7YRS8"/>
<name>A0AAD7YRS8_MYTSE</name>
<keyword evidence="3" id="KW-1185">Reference proteome</keyword>
<evidence type="ECO:0000313" key="3">
    <source>
        <dbReference type="Proteomes" id="UP001231518"/>
    </source>
</evidence>
<gene>
    <name evidence="2" type="ORF">PYW07_001165</name>
</gene>
<comment type="caution">
    <text evidence="2">The sequence shown here is derived from an EMBL/GenBank/DDBJ whole genome shotgun (WGS) entry which is preliminary data.</text>
</comment>
<feature type="transmembrane region" description="Helical" evidence="1">
    <location>
        <begin position="12"/>
        <end position="32"/>
    </location>
</feature>
<keyword evidence="1" id="KW-0472">Membrane</keyword>